<sequence length="107" mass="11710">MGCRRDTSAHPPPRHDAHLARPLWRRHATRSNYGRSAQSHPTLLLLRIRLFEYGSPATPTLSCRPPHAARAPKSGTLSLLVPLASTTPISIEHALPVLEISGQGERA</sequence>
<proteinExistence type="predicted"/>
<feature type="compositionally biased region" description="Basic and acidic residues" evidence="1">
    <location>
        <begin position="1"/>
        <end position="19"/>
    </location>
</feature>
<keyword evidence="3" id="KW-1185">Reference proteome</keyword>
<protein>
    <submittedName>
        <fullName evidence="2">Uncharacterized protein</fullName>
    </submittedName>
</protein>
<evidence type="ECO:0000256" key="1">
    <source>
        <dbReference type="SAM" id="MobiDB-lite"/>
    </source>
</evidence>
<gene>
    <name evidence="2" type="ORF">DFH08DRAFT_965058</name>
</gene>
<dbReference type="Proteomes" id="UP001218218">
    <property type="component" value="Unassembled WGS sequence"/>
</dbReference>
<organism evidence="2 3">
    <name type="scientific">Mycena albidolilacea</name>
    <dbReference type="NCBI Taxonomy" id="1033008"/>
    <lineage>
        <taxon>Eukaryota</taxon>
        <taxon>Fungi</taxon>
        <taxon>Dikarya</taxon>
        <taxon>Basidiomycota</taxon>
        <taxon>Agaricomycotina</taxon>
        <taxon>Agaricomycetes</taxon>
        <taxon>Agaricomycetidae</taxon>
        <taxon>Agaricales</taxon>
        <taxon>Marasmiineae</taxon>
        <taxon>Mycenaceae</taxon>
        <taxon>Mycena</taxon>
    </lineage>
</organism>
<evidence type="ECO:0000313" key="3">
    <source>
        <dbReference type="Proteomes" id="UP001218218"/>
    </source>
</evidence>
<reference evidence="2" key="1">
    <citation type="submission" date="2023-03" db="EMBL/GenBank/DDBJ databases">
        <title>Massive genome expansion in bonnet fungi (Mycena s.s.) driven by repeated elements and novel gene families across ecological guilds.</title>
        <authorList>
            <consortium name="Lawrence Berkeley National Laboratory"/>
            <person name="Harder C.B."/>
            <person name="Miyauchi S."/>
            <person name="Viragh M."/>
            <person name="Kuo A."/>
            <person name="Thoen E."/>
            <person name="Andreopoulos B."/>
            <person name="Lu D."/>
            <person name="Skrede I."/>
            <person name="Drula E."/>
            <person name="Henrissat B."/>
            <person name="Morin E."/>
            <person name="Kohler A."/>
            <person name="Barry K."/>
            <person name="LaButti K."/>
            <person name="Morin E."/>
            <person name="Salamov A."/>
            <person name="Lipzen A."/>
            <person name="Mereny Z."/>
            <person name="Hegedus B."/>
            <person name="Baldrian P."/>
            <person name="Stursova M."/>
            <person name="Weitz H."/>
            <person name="Taylor A."/>
            <person name="Grigoriev I.V."/>
            <person name="Nagy L.G."/>
            <person name="Martin F."/>
            <person name="Kauserud H."/>
        </authorList>
    </citation>
    <scope>NUCLEOTIDE SEQUENCE</scope>
    <source>
        <strain evidence="2">CBHHK002</strain>
    </source>
</reference>
<evidence type="ECO:0000313" key="2">
    <source>
        <dbReference type="EMBL" id="KAJ7336157.1"/>
    </source>
</evidence>
<accession>A0AAD7EKX3</accession>
<feature type="region of interest" description="Disordered" evidence="1">
    <location>
        <begin position="1"/>
        <end position="23"/>
    </location>
</feature>
<comment type="caution">
    <text evidence="2">The sequence shown here is derived from an EMBL/GenBank/DDBJ whole genome shotgun (WGS) entry which is preliminary data.</text>
</comment>
<dbReference type="AlphaFoldDB" id="A0AAD7EKX3"/>
<dbReference type="EMBL" id="JARIHO010000031">
    <property type="protein sequence ID" value="KAJ7336157.1"/>
    <property type="molecule type" value="Genomic_DNA"/>
</dbReference>
<name>A0AAD7EKX3_9AGAR</name>